<feature type="region of interest" description="Disordered" evidence="3">
    <location>
        <begin position="83"/>
        <end position="106"/>
    </location>
</feature>
<name>A0A0G4ICL9_9ALVE</name>
<dbReference type="PROSITE" id="PS50235">
    <property type="entry name" value="USP_3"/>
    <property type="match status" value="1"/>
</dbReference>
<dbReference type="GO" id="GO:0005829">
    <property type="term" value="C:cytosol"/>
    <property type="evidence" value="ECO:0007669"/>
    <property type="project" value="TreeGrafter"/>
</dbReference>
<keyword evidence="1" id="KW-0645">Protease</keyword>
<dbReference type="InterPro" id="IPR001394">
    <property type="entry name" value="Peptidase_C19_UCH"/>
</dbReference>
<evidence type="ECO:0000256" key="1">
    <source>
        <dbReference type="RuleBase" id="RU366025"/>
    </source>
</evidence>
<dbReference type="InterPro" id="IPR018200">
    <property type="entry name" value="USP_CS"/>
</dbReference>
<dbReference type="AlphaFoldDB" id="A0A0G4ICL9"/>
<dbReference type="InterPro" id="IPR050164">
    <property type="entry name" value="Peptidase_C19"/>
</dbReference>
<dbReference type="SUPFAM" id="SSF54001">
    <property type="entry name" value="Cysteine proteinases"/>
    <property type="match status" value="1"/>
</dbReference>
<dbReference type="GO" id="GO:0004843">
    <property type="term" value="F:cysteine-type deubiquitinase activity"/>
    <property type="evidence" value="ECO:0007669"/>
    <property type="project" value="UniProtKB-UniRule"/>
</dbReference>
<comment type="catalytic activity">
    <reaction evidence="1">
        <text>Thiol-dependent hydrolysis of ester, thioester, amide, peptide and isopeptide bonds formed by the C-terminal Gly of ubiquitin (a 76-residue protein attached to proteins as an intracellular targeting signal).</text>
        <dbReference type="EC" id="3.4.19.12"/>
    </reaction>
</comment>
<evidence type="ECO:0000256" key="3">
    <source>
        <dbReference type="SAM" id="MobiDB-lite"/>
    </source>
</evidence>
<keyword evidence="1" id="KW-0378">Hydrolase</keyword>
<dbReference type="Gene3D" id="3.90.70.10">
    <property type="entry name" value="Cysteine proteinases"/>
    <property type="match status" value="1"/>
</dbReference>
<dbReference type="PANTHER" id="PTHR24006">
    <property type="entry name" value="UBIQUITIN CARBOXYL-TERMINAL HYDROLASE"/>
    <property type="match status" value="1"/>
</dbReference>
<sequence length="745" mass="82725">MDTEQDHDAELQQAISLSLETIKPRAQFRKTVMVDGCQVVLPCGLLNAGNSCYFNCLLQTFFFMTPIFRGALYQYSVAVNSPGHKSRLPTTRTTSSPRASSAHPQANTQMETGMASDAMGSPLALLRHFFAKMDLTVQSSIDVSPLYKEIFGGTDQQDASEQREAFLQAINATNDPVIGRGFQEQCFELFSGKLFEKLRGEHRERATPMEFCQFDLHVAEDTDIYRALSDFVADVHGSVERKRYDLPPVLWLNVDSFEYDRVRQESLKRRLRFDFSDSVSVADVLHADALNPEFLRQLRATRIRLASLEDSRLEHIAALEEAVQGGALSNQVEELVNLQEGLNQDIEKEERNLRAMETRWGLLYSLRAVIVHRGRCDGGHYWVFCKKGRDERDRRVAGSSHQQPPQILWYRCDDAEVRLCSSEELWQEVCNHPPVPHEVLRRQWDAERLREGKQARGGGIGGGGSEADRLTCLSPTAPRCLPSGGRESGGKGGPATAAVDRSDGVVTGAYCLIYVRLEGAAEKAAGMDRDVAGHIPASLAKKIEDEERAFLRERVAEAVRIFQRLSQAAGFCSESPTQGLQADGRASSISPPSSSSCAVTRGDPKGVPPSSSSSFPSGGFPAGGERERRLERRQKRDPTATRGELQETQKDAIEISRGLSAEKGRKYGLLYLLQKAWSWTFCLSDSGSSGTSFLRPWEASLKGLLLEELAKEEETEVFDQVKSARGTDILPSRVLDFFRVFSGAL</sequence>
<gene>
    <name evidence="5" type="ORF">Cvel_13176</name>
</gene>
<feature type="coiled-coil region" evidence="2">
    <location>
        <begin position="332"/>
        <end position="359"/>
    </location>
</feature>
<feature type="compositionally biased region" description="Low complexity" evidence="3">
    <location>
        <begin position="89"/>
        <end position="102"/>
    </location>
</feature>
<feature type="domain" description="USP" evidence="4">
    <location>
        <begin position="43"/>
        <end position="442"/>
    </location>
</feature>
<feature type="region of interest" description="Disordered" evidence="3">
    <location>
        <begin position="453"/>
        <end position="472"/>
    </location>
</feature>
<dbReference type="GO" id="GO:0006508">
    <property type="term" value="P:proteolysis"/>
    <property type="evidence" value="ECO:0007669"/>
    <property type="project" value="UniProtKB-KW"/>
</dbReference>
<evidence type="ECO:0000313" key="5">
    <source>
        <dbReference type="EMBL" id="CEM54956.1"/>
    </source>
</evidence>
<reference evidence="5" key="1">
    <citation type="submission" date="2014-11" db="EMBL/GenBank/DDBJ databases">
        <authorList>
            <person name="Otto D Thomas"/>
            <person name="Naeem Raeece"/>
        </authorList>
    </citation>
    <scope>NUCLEOTIDE SEQUENCE</scope>
</reference>
<feature type="compositionally biased region" description="Low complexity" evidence="3">
    <location>
        <begin position="608"/>
        <end position="619"/>
    </location>
</feature>
<feature type="compositionally biased region" description="Low complexity" evidence="3">
    <location>
        <begin position="587"/>
        <end position="596"/>
    </location>
</feature>
<dbReference type="EMBL" id="CDMZ01005832">
    <property type="protein sequence ID" value="CEM54956.1"/>
    <property type="molecule type" value="Genomic_DNA"/>
</dbReference>
<dbReference type="VEuPathDB" id="CryptoDB:Cvel_13176"/>
<dbReference type="GO" id="GO:0005634">
    <property type="term" value="C:nucleus"/>
    <property type="evidence" value="ECO:0007669"/>
    <property type="project" value="TreeGrafter"/>
</dbReference>
<feature type="compositionally biased region" description="Gly residues" evidence="3">
    <location>
        <begin position="455"/>
        <end position="465"/>
    </location>
</feature>
<feature type="compositionally biased region" description="Basic and acidic residues" evidence="3">
    <location>
        <begin position="624"/>
        <end position="649"/>
    </location>
</feature>
<dbReference type="PROSITE" id="PS00972">
    <property type="entry name" value="USP_1"/>
    <property type="match status" value="1"/>
</dbReference>
<dbReference type="EC" id="3.4.19.12" evidence="1"/>
<keyword evidence="1" id="KW-0833">Ubl conjugation pathway</keyword>
<dbReference type="Pfam" id="PF00443">
    <property type="entry name" value="UCH"/>
    <property type="match status" value="1"/>
</dbReference>
<dbReference type="PROSITE" id="PS00973">
    <property type="entry name" value="USP_2"/>
    <property type="match status" value="1"/>
</dbReference>
<accession>A0A0G4ICL9</accession>
<feature type="region of interest" description="Disordered" evidence="3">
    <location>
        <begin position="573"/>
        <end position="649"/>
    </location>
</feature>
<proteinExistence type="inferred from homology"/>
<organism evidence="5">
    <name type="scientific">Chromera velia CCMP2878</name>
    <dbReference type="NCBI Taxonomy" id="1169474"/>
    <lineage>
        <taxon>Eukaryota</taxon>
        <taxon>Sar</taxon>
        <taxon>Alveolata</taxon>
        <taxon>Colpodellida</taxon>
        <taxon>Chromeraceae</taxon>
        <taxon>Chromera</taxon>
    </lineage>
</organism>
<dbReference type="InterPro" id="IPR028889">
    <property type="entry name" value="USP"/>
</dbReference>
<protein>
    <recommendedName>
        <fullName evidence="1">Ubiquitin carboxyl-terminal hydrolase</fullName>
        <ecNumber evidence="1">3.4.19.12</ecNumber>
    </recommendedName>
</protein>
<keyword evidence="1" id="KW-0788">Thiol protease</keyword>
<evidence type="ECO:0000259" key="4">
    <source>
        <dbReference type="PROSITE" id="PS50235"/>
    </source>
</evidence>
<dbReference type="InterPro" id="IPR038765">
    <property type="entry name" value="Papain-like_cys_pep_sf"/>
</dbReference>
<evidence type="ECO:0000256" key="2">
    <source>
        <dbReference type="SAM" id="Coils"/>
    </source>
</evidence>
<dbReference type="GO" id="GO:0016579">
    <property type="term" value="P:protein deubiquitination"/>
    <property type="evidence" value="ECO:0007669"/>
    <property type="project" value="InterPro"/>
</dbReference>
<comment type="similarity">
    <text evidence="1">Belongs to the peptidase C19 family.</text>
</comment>
<keyword evidence="2" id="KW-0175">Coiled coil</keyword>